<protein>
    <submittedName>
        <fullName evidence="1">Uncharacterized protein</fullName>
    </submittedName>
</protein>
<gene>
    <name evidence="1" type="ORF">CYMTET_27361</name>
</gene>
<evidence type="ECO:0000313" key="2">
    <source>
        <dbReference type="Proteomes" id="UP001190700"/>
    </source>
</evidence>
<dbReference type="AlphaFoldDB" id="A0AAE0KWZ8"/>
<evidence type="ECO:0000313" key="1">
    <source>
        <dbReference type="EMBL" id="KAK3263866.1"/>
    </source>
</evidence>
<dbReference type="EMBL" id="LGRX02014984">
    <property type="protein sequence ID" value="KAK3263866.1"/>
    <property type="molecule type" value="Genomic_DNA"/>
</dbReference>
<organism evidence="1 2">
    <name type="scientific">Cymbomonas tetramitiformis</name>
    <dbReference type="NCBI Taxonomy" id="36881"/>
    <lineage>
        <taxon>Eukaryota</taxon>
        <taxon>Viridiplantae</taxon>
        <taxon>Chlorophyta</taxon>
        <taxon>Pyramimonadophyceae</taxon>
        <taxon>Pyramimonadales</taxon>
        <taxon>Pyramimonadaceae</taxon>
        <taxon>Cymbomonas</taxon>
    </lineage>
</organism>
<sequence>MAAPPPNPAMAAARAAYTAPHVLPAANAAATFWDSIVTGRMGRAKMLDATSQLFLRLQPVGTAVSVYILPPEIPHLARLQQVMILTPDAATPSDIKIPFHWDIGVATTVWLDVKKVSIQRWKDVRHFVMSLQAFAVARVPIAAGPGMAVGPLLPIAAGAPDPAIVLLQQQLAKQQADHTAALITTQAESRAAVLAAVPGLLLRPVVRGLLDTR</sequence>
<accession>A0AAE0KWZ8</accession>
<reference evidence="1 2" key="1">
    <citation type="journal article" date="2015" name="Genome Biol. Evol.">
        <title>Comparative Genomics of a Bacterivorous Green Alga Reveals Evolutionary Causalities and Consequences of Phago-Mixotrophic Mode of Nutrition.</title>
        <authorList>
            <person name="Burns J.A."/>
            <person name="Paasch A."/>
            <person name="Narechania A."/>
            <person name="Kim E."/>
        </authorList>
    </citation>
    <scope>NUCLEOTIDE SEQUENCE [LARGE SCALE GENOMIC DNA]</scope>
    <source>
        <strain evidence="1 2">PLY_AMNH</strain>
    </source>
</reference>
<proteinExistence type="predicted"/>
<dbReference type="Proteomes" id="UP001190700">
    <property type="component" value="Unassembled WGS sequence"/>
</dbReference>
<name>A0AAE0KWZ8_9CHLO</name>
<keyword evidence="2" id="KW-1185">Reference proteome</keyword>
<comment type="caution">
    <text evidence="1">The sequence shown here is derived from an EMBL/GenBank/DDBJ whole genome shotgun (WGS) entry which is preliminary data.</text>
</comment>